<dbReference type="eggNOG" id="COG1971">
    <property type="taxonomic scope" value="Bacteria"/>
</dbReference>
<dbReference type="KEGG" id="cle:Clole_3125"/>
<feature type="transmembrane region" description="Helical" evidence="5">
    <location>
        <begin position="115"/>
        <end position="135"/>
    </location>
</feature>
<dbReference type="PANTHER" id="PTHR35529:SF1">
    <property type="entry name" value="MANGANESE EFFLUX PUMP MNTP-RELATED"/>
    <property type="match status" value="1"/>
</dbReference>
<feature type="transmembrane region" description="Helical" evidence="5">
    <location>
        <begin position="141"/>
        <end position="160"/>
    </location>
</feature>
<dbReference type="STRING" id="642492.Clole_3125"/>
<keyword evidence="2 5" id="KW-0812">Transmembrane</keyword>
<evidence type="ECO:0008006" key="8">
    <source>
        <dbReference type="Google" id="ProtNLM"/>
    </source>
</evidence>
<dbReference type="Proteomes" id="UP000008467">
    <property type="component" value="Chromosome"/>
</dbReference>
<dbReference type="RefSeq" id="WP_013658098.1">
    <property type="nucleotide sequence ID" value="NC_015275.1"/>
</dbReference>
<reference evidence="6 7" key="1">
    <citation type="journal article" date="2011" name="J. Bacteriol.">
        <title>Complete genome sequence of the cellulose-degrading bacterium Cellulosilyticum lentocellum.</title>
        <authorList>
            <consortium name="US DOE Joint Genome Institute"/>
            <person name="Miller D.A."/>
            <person name="Suen G."/>
            <person name="Bruce D."/>
            <person name="Copeland A."/>
            <person name="Cheng J.F."/>
            <person name="Detter C."/>
            <person name="Goodwin L.A."/>
            <person name="Han C.S."/>
            <person name="Hauser L.J."/>
            <person name="Land M.L."/>
            <person name="Lapidus A."/>
            <person name="Lucas S."/>
            <person name="Meincke L."/>
            <person name="Pitluck S."/>
            <person name="Tapia R."/>
            <person name="Teshima H."/>
            <person name="Woyke T."/>
            <person name="Fox B.G."/>
            <person name="Angert E.R."/>
            <person name="Currie C.R."/>
        </authorList>
    </citation>
    <scope>NUCLEOTIDE SEQUENCE [LARGE SCALE GENOMIC DNA]</scope>
    <source>
        <strain evidence="7">ATCC 49066 / DSM 5427 / NCIMB 11756 / RHM5</strain>
    </source>
</reference>
<gene>
    <name evidence="6" type="ordered locus">Clole_3125</name>
</gene>
<name>F2JP81_CELLD</name>
<dbReference type="PANTHER" id="PTHR35529">
    <property type="entry name" value="MANGANESE EFFLUX PUMP MNTP-RELATED"/>
    <property type="match status" value="1"/>
</dbReference>
<evidence type="ECO:0000256" key="3">
    <source>
        <dbReference type="ARBA" id="ARBA00022989"/>
    </source>
</evidence>
<evidence type="ECO:0000256" key="4">
    <source>
        <dbReference type="ARBA" id="ARBA00023136"/>
    </source>
</evidence>
<keyword evidence="4 5" id="KW-0472">Membrane</keyword>
<dbReference type="HOGENOM" id="CLU_096410_2_0_9"/>
<keyword evidence="1" id="KW-1003">Cell membrane</keyword>
<evidence type="ECO:0000256" key="5">
    <source>
        <dbReference type="SAM" id="Phobius"/>
    </source>
</evidence>
<keyword evidence="7" id="KW-1185">Reference proteome</keyword>
<accession>F2JP81</accession>
<sequence length="193" mass="21381">MQFWEIVIVAIGLTLEAFNTAIIKGAGQRNLTKGKLFGISLVYSIIQISLLGLGIFLGWLPTKHLQGQHFIGISEWFSAFILIGMGVKMLAIMIKHKQITEQREKDLNYKDIVKLALTTGFDLIAFGVVLALLGTSILRDLILVFSLTALLVTCGLWMGYRLGTKYKYVVDGCSGVILITMGVKVALHYFQLI</sequence>
<evidence type="ECO:0000313" key="7">
    <source>
        <dbReference type="Proteomes" id="UP000008467"/>
    </source>
</evidence>
<proteinExistence type="predicted"/>
<feature type="transmembrane region" description="Helical" evidence="5">
    <location>
        <begin position="172"/>
        <end position="190"/>
    </location>
</feature>
<feature type="transmembrane region" description="Helical" evidence="5">
    <location>
        <begin position="6"/>
        <end position="24"/>
    </location>
</feature>
<dbReference type="EMBL" id="CP002582">
    <property type="protein sequence ID" value="ADZ84820.1"/>
    <property type="molecule type" value="Genomic_DNA"/>
</dbReference>
<feature type="transmembrane region" description="Helical" evidence="5">
    <location>
        <begin position="76"/>
        <end position="94"/>
    </location>
</feature>
<keyword evidence="3 5" id="KW-1133">Transmembrane helix</keyword>
<dbReference type="InterPro" id="IPR003810">
    <property type="entry name" value="Mntp/YtaF"/>
</dbReference>
<dbReference type="AlphaFoldDB" id="F2JP81"/>
<dbReference type="Pfam" id="PF02659">
    <property type="entry name" value="Mntp"/>
    <property type="match status" value="1"/>
</dbReference>
<evidence type="ECO:0000256" key="2">
    <source>
        <dbReference type="ARBA" id="ARBA00022692"/>
    </source>
</evidence>
<protein>
    <recommendedName>
        <fullName evidence="8">Manganese efflux pump MntP</fullName>
    </recommendedName>
</protein>
<evidence type="ECO:0000256" key="1">
    <source>
        <dbReference type="ARBA" id="ARBA00022475"/>
    </source>
</evidence>
<evidence type="ECO:0000313" key="6">
    <source>
        <dbReference type="EMBL" id="ADZ84820.1"/>
    </source>
</evidence>
<feature type="transmembrane region" description="Helical" evidence="5">
    <location>
        <begin position="36"/>
        <end position="56"/>
    </location>
</feature>
<organism evidence="6 7">
    <name type="scientific">Cellulosilyticum lentocellum (strain ATCC 49066 / DSM 5427 / NCIMB 11756 / RHM5)</name>
    <name type="common">Clostridium lentocellum</name>
    <dbReference type="NCBI Taxonomy" id="642492"/>
    <lineage>
        <taxon>Bacteria</taxon>
        <taxon>Bacillati</taxon>
        <taxon>Bacillota</taxon>
        <taxon>Clostridia</taxon>
        <taxon>Lachnospirales</taxon>
        <taxon>Cellulosilyticaceae</taxon>
        <taxon>Cellulosilyticum</taxon>
    </lineage>
</organism>